<sequence length="696" mass="76275">MKKANKVAFRFAIVTALLWTTVTGGLPPQKASAAVYTYNQTTVDDVAGTTTITNGALKIVYNKSNGLADYYWSNAKKAGGMYSEFATTATSKSKDYTSHTFSTADVATFTDGFGTGTRITFVNTASGKADIRQNYYIYDGKPFFLTDTQVVSGSAISSNYMAPLKSDSGATSINSSANKRALNVPFDNDKWVRYDAKSANSSSVSYEAFSTYDNDSRNGLVLGSISHDVWKTGIWYYGTSNNVTELQVYGGVANSNTRDVDAHGKITGTSLWSPKIFVGYYADWRTGMEEYGRANATQNGAMSWSGGVPFGWNSWGSVQTNLNYNNAVATSNWIKNNIQNNNFSNNNTVYINLDSYWDNLSDTELTNYVNTVHANGQKAGIYWAPFVYWGDDMNLAVEGSSYKYGDIVLKKFNGTRWDKSLDGAYPVDPTHPGSKQRINYFIDKFKAKGFDYIKLDFLTHGSLEGIHYDSAVNTGIQAYNQGMTYVRDRIAGSMFISLSIAPLFPSQYGHARRISCDVYGDLNGDVSTEYLLNSLSYGWWQNGTVYKYTDPDHMVLKSNIEEARSRVNSGVIAGTVFLNGNDVTNSSQQAIVSQLLTNNAVNQVARLGKAFKAVEGNTGTAAADAFVLQDGSTYYMALFNFSTGANKNMSVNLSRAGLNGSQTYTVTDLWTGATTTAQGNLSFTLLPYQSKLVKLN</sequence>
<evidence type="ECO:0000313" key="7">
    <source>
        <dbReference type="EMBL" id="GGG54349.1"/>
    </source>
</evidence>
<dbReference type="InterPro" id="IPR041233">
    <property type="entry name" value="Melibiase_C"/>
</dbReference>
<keyword evidence="3" id="KW-0378">Hydrolase</keyword>
<name>A0A917LSP1_9BACL</name>
<accession>A0A917LSP1</accession>
<keyword evidence="2 5" id="KW-0732">Signal</keyword>
<comment type="caution">
    <text evidence="7">The sequence shown here is derived from an EMBL/GenBank/DDBJ whole genome shotgun (WGS) entry which is preliminary data.</text>
</comment>
<dbReference type="GO" id="GO:0005975">
    <property type="term" value="P:carbohydrate metabolic process"/>
    <property type="evidence" value="ECO:0007669"/>
    <property type="project" value="InterPro"/>
</dbReference>
<keyword evidence="8" id="KW-1185">Reference proteome</keyword>
<evidence type="ECO:0000256" key="4">
    <source>
        <dbReference type="ARBA" id="ARBA00023295"/>
    </source>
</evidence>
<feature type="chain" id="PRO_5037846620" evidence="5">
    <location>
        <begin position="34"/>
        <end position="696"/>
    </location>
</feature>
<dbReference type="InterPro" id="IPR002241">
    <property type="entry name" value="Glyco_hydro_27"/>
</dbReference>
<comment type="similarity">
    <text evidence="1">Belongs to the glycosyl hydrolase 27 family.</text>
</comment>
<organism evidence="7 8">
    <name type="scientific">Paenibacillus radicis</name>
    <name type="common">ex Gao et al. 2016</name>
    <dbReference type="NCBI Taxonomy" id="1737354"/>
    <lineage>
        <taxon>Bacteria</taxon>
        <taxon>Bacillati</taxon>
        <taxon>Bacillota</taxon>
        <taxon>Bacilli</taxon>
        <taxon>Bacillales</taxon>
        <taxon>Paenibacillaceae</taxon>
        <taxon>Paenibacillus</taxon>
    </lineage>
</organism>
<dbReference type="SUPFAM" id="SSF51445">
    <property type="entry name" value="(Trans)glycosidases"/>
    <property type="match status" value="1"/>
</dbReference>
<gene>
    <name evidence="7" type="ORF">GCM10010918_03960</name>
</gene>
<protein>
    <submittedName>
        <fullName evidence="7">Alpha-galactosidase</fullName>
    </submittedName>
</protein>
<dbReference type="Proteomes" id="UP000600247">
    <property type="component" value="Unassembled WGS sequence"/>
</dbReference>
<dbReference type="InterPro" id="IPR013785">
    <property type="entry name" value="Aldolase_TIM"/>
</dbReference>
<evidence type="ECO:0000256" key="5">
    <source>
        <dbReference type="SAM" id="SignalP"/>
    </source>
</evidence>
<feature type="domain" description="Alpha galactosidase C-terminal" evidence="6">
    <location>
        <begin position="628"/>
        <end position="695"/>
    </location>
</feature>
<proteinExistence type="inferred from homology"/>
<dbReference type="RefSeq" id="WP_188887252.1">
    <property type="nucleotide sequence ID" value="NZ_BMHY01000001.1"/>
</dbReference>
<evidence type="ECO:0000313" key="8">
    <source>
        <dbReference type="Proteomes" id="UP000600247"/>
    </source>
</evidence>
<reference evidence="7 8" key="1">
    <citation type="journal article" date="2014" name="Int. J. Syst. Evol. Microbiol.">
        <title>Complete genome sequence of Corynebacterium casei LMG S-19264T (=DSM 44701T), isolated from a smear-ripened cheese.</title>
        <authorList>
            <consortium name="US DOE Joint Genome Institute (JGI-PGF)"/>
            <person name="Walter F."/>
            <person name="Albersmeier A."/>
            <person name="Kalinowski J."/>
            <person name="Ruckert C."/>
        </authorList>
    </citation>
    <scope>NUCLEOTIDE SEQUENCE [LARGE SCALE GENOMIC DNA]</scope>
    <source>
        <strain evidence="7 8">CGMCC 1.15286</strain>
    </source>
</reference>
<dbReference type="Gene3D" id="3.20.20.70">
    <property type="entry name" value="Aldolase class I"/>
    <property type="match status" value="1"/>
</dbReference>
<dbReference type="PANTHER" id="PTHR11452">
    <property type="entry name" value="ALPHA-GALACTOSIDASE/ALPHA-N-ACETYLGALACTOSAMINIDASE"/>
    <property type="match status" value="1"/>
</dbReference>
<feature type="signal peptide" evidence="5">
    <location>
        <begin position="1"/>
        <end position="33"/>
    </location>
</feature>
<dbReference type="EMBL" id="BMHY01000001">
    <property type="protein sequence ID" value="GGG54349.1"/>
    <property type="molecule type" value="Genomic_DNA"/>
</dbReference>
<dbReference type="PANTHER" id="PTHR11452:SF75">
    <property type="entry name" value="ALPHA-GALACTOSIDASE MEL1"/>
    <property type="match status" value="1"/>
</dbReference>
<dbReference type="InterPro" id="IPR017853">
    <property type="entry name" value="GH"/>
</dbReference>
<evidence type="ECO:0000256" key="3">
    <source>
        <dbReference type="ARBA" id="ARBA00022801"/>
    </source>
</evidence>
<dbReference type="SUPFAM" id="SSF51011">
    <property type="entry name" value="Glycosyl hydrolase domain"/>
    <property type="match status" value="1"/>
</dbReference>
<dbReference type="Pfam" id="PF17801">
    <property type="entry name" value="Melibiase_C"/>
    <property type="match status" value="1"/>
</dbReference>
<dbReference type="AlphaFoldDB" id="A0A917LSP1"/>
<keyword evidence="4" id="KW-0326">Glycosidase</keyword>
<evidence type="ECO:0000256" key="1">
    <source>
        <dbReference type="ARBA" id="ARBA00009743"/>
    </source>
</evidence>
<dbReference type="GO" id="GO:0004553">
    <property type="term" value="F:hydrolase activity, hydrolyzing O-glycosyl compounds"/>
    <property type="evidence" value="ECO:0007669"/>
    <property type="project" value="InterPro"/>
</dbReference>
<evidence type="ECO:0000259" key="6">
    <source>
        <dbReference type="Pfam" id="PF17801"/>
    </source>
</evidence>
<dbReference type="Gene3D" id="2.60.40.1180">
    <property type="entry name" value="Golgi alpha-mannosidase II"/>
    <property type="match status" value="1"/>
</dbReference>
<dbReference type="InterPro" id="IPR013780">
    <property type="entry name" value="Glyco_hydro_b"/>
</dbReference>
<evidence type="ECO:0000256" key="2">
    <source>
        <dbReference type="ARBA" id="ARBA00022729"/>
    </source>
</evidence>